<evidence type="ECO:0000313" key="2">
    <source>
        <dbReference type="WBParaSite" id="nRc.2.0.1.t24524-RA"/>
    </source>
</evidence>
<keyword evidence="1" id="KW-1185">Reference proteome</keyword>
<dbReference type="AlphaFoldDB" id="A0A915JDG7"/>
<organism evidence="1 2">
    <name type="scientific">Romanomermis culicivorax</name>
    <name type="common">Nematode worm</name>
    <dbReference type="NCBI Taxonomy" id="13658"/>
    <lineage>
        <taxon>Eukaryota</taxon>
        <taxon>Metazoa</taxon>
        <taxon>Ecdysozoa</taxon>
        <taxon>Nematoda</taxon>
        <taxon>Enoplea</taxon>
        <taxon>Dorylaimia</taxon>
        <taxon>Mermithida</taxon>
        <taxon>Mermithoidea</taxon>
        <taxon>Mermithidae</taxon>
        <taxon>Romanomermis</taxon>
    </lineage>
</organism>
<name>A0A915JDG7_ROMCU</name>
<accession>A0A915JDG7</accession>
<dbReference type="Proteomes" id="UP000887565">
    <property type="component" value="Unplaced"/>
</dbReference>
<sequence length="123" mass="13836">MDRSKTSRHAQGVAKEALFAALYYISSANQAIIDPAIVLLNHAPYYPIPLYVASPVRFRINMVLEAIVMFDMFDCLTVVLKNYFLNQSMGILMTTIWLAKGLENTGGSHPMTSDMADDLWEFL</sequence>
<protein>
    <submittedName>
        <fullName evidence="2">Uncharacterized protein</fullName>
    </submittedName>
</protein>
<proteinExistence type="predicted"/>
<reference evidence="2" key="1">
    <citation type="submission" date="2022-11" db="UniProtKB">
        <authorList>
            <consortium name="WormBaseParasite"/>
        </authorList>
    </citation>
    <scope>IDENTIFICATION</scope>
</reference>
<dbReference type="WBParaSite" id="nRc.2.0.1.t24524-RA">
    <property type="protein sequence ID" value="nRc.2.0.1.t24524-RA"/>
    <property type="gene ID" value="nRc.2.0.1.g24524"/>
</dbReference>
<evidence type="ECO:0000313" key="1">
    <source>
        <dbReference type="Proteomes" id="UP000887565"/>
    </source>
</evidence>